<keyword evidence="2" id="KW-1185">Reference proteome</keyword>
<reference evidence="1 2" key="1">
    <citation type="submission" date="2016-12" db="EMBL/GenBank/DDBJ databases">
        <title>Domibacillus antri genome sequencing.</title>
        <authorList>
            <person name="Verma A."/>
            <person name="Krishnamurthi S."/>
        </authorList>
    </citation>
    <scope>NUCLEOTIDE SEQUENCE [LARGE SCALE GENOMIC DNA]</scope>
    <source>
        <strain evidence="1 2">XD80</strain>
    </source>
</reference>
<dbReference type="RefSeq" id="WP_075396767.1">
    <property type="nucleotide sequence ID" value="NZ_MSDU01000003.1"/>
</dbReference>
<dbReference type="Proteomes" id="UP000185568">
    <property type="component" value="Unassembled WGS sequence"/>
</dbReference>
<evidence type="ECO:0000313" key="1">
    <source>
        <dbReference type="EMBL" id="OLN23951.1"/>
    </source>
</evidence>
<proteinExistence type="predicted"/>
<sequence length="68" mass="8039">MKNDKTQVNDNLDRMFDQVDMVGVGDDIKEWLLDDMKIHEDEDVFNGVTREEEFKAVKETISDVMMER</sequence>
<organism evidence="1 2">
    <name type="scientific">Domibacillus antri</name>
    <dbReference type="NCBI Taxonomy" id="1714264"/>
    <lineage>
        <taxon>Bacteria</taxon>
        <taxon>Bacillati</taxon>
        <taxon>Bacillota</taxon>
        <taxon>Bacilli</taxon>
        <taxon>Bacillales</taxon>
        <taxon>Bacillaceae</taxon>
        <taxon>Domibacillus</taxon>
    </lineage>
</organism>
<dbReference type="EMBL" id="MSDU01000003">
    <property type="protein sequence ID" value="OLN23951.1"/>
    <property type="molecule type" value="Genomic_DNA"/>
</dbReference>
<dbReference type="AlphaFoldDB" id="A0A1Q8Q9G7"/>
<dbReference type="OrthoDB" id="9939603at2"/>
<evidence type="ECO:0000313" key="2">
    <source>
        <dbReference type="Proteomes" id="UP000185568"/>
    </source>
</evidence>
<gene>
    <name evidence="1" type="ORF">BTO30_00540</name>
</gene>
<name>A0A1Q8Q9G7_9BACI</name>
<protein>
    <submittedName>
        <fullName evidence="1">Uncharacterized protein</fullName>
    </submittedName>
</protein>
<accession>A0A1Q8Q9G7</accession>
<comment type="caution">
    <text evidence="1">The sequence shown here is derived from an EMBL/GenBank/DDBJ whole genome shotgun (WGS) entry which is preliminary data.</text>
</comment>